<evidence type="ECO:0000259" key="1">
    <source>
        <dbReference type="PROSITE" id="PS50994"/>
    </source>
</evidence>
<dbReference type="Gene3D" id="3.30.420.10">
    <property type="entry name" value="Ribonuclease H-like superfamily/Ribonuclease H"/>
    <property type="match status" value="1"/>
</dbReference>
<reference evidence="2" key="1">
    <citation type="submission" date="2023-05" db="EMBL/GenBank/DDBJ databases">
        <title>Genome and transcriptome analyses reveal genes involved in the formation of fine ridges on petal epidermal cells in Hibiscus trionum.</title>
        <authorList>
            <person name="Koshimizu S."/>
            <person name="Masuda S."/>
            <person name="Ishii T."/>
            <person name="Shirasu K."/>
            <person name="Hoshino A."/>
            <person name="Arita M."/>
        </authorList>
    </citation>
    <scope>NUCLEOTIDE SEQUENCE</scope>
    <source>
        <strain evidence="2">Hamamatsu line</strain>
    </source>
</reference>
<protein>
    <recommendedName>
        <fullName evidence="1">Integrase catalytic domain-containing protein</fullName>
    </recommendedName>
</protein>
<dbReference type="Proteomes" id="UP001165190">
    <property type="component" value="Unassembled WGS sequence"/>
</dbReference>
<feature type="domain" description="Integrase catalytic" evidence="1">
    <location>
        <begin position="1"/>
        <end position="107"/>
    </location>
</feature>
<comment type="caution">
    <text evidence="2">The sequence shown here is derived from an EMBL/GenBank/DDBJ whole genome shotgun (WGS) entry which is preliminary data.</text>
</comment>
<sequence length="107" mass="12558">MDFIEGLPKSKEKDAIMVVVNKLTKYEHFVALAHPFTAKDVAQFFLEHIFKLRGLPSHIICDRDKVFMSLFWREMFSKLGVRVTPSTTYHPETMDKQRGSTNTWRHT</sequence>
<keyword evidence="3" id="KW-1185">Reference proteome</keyword>
<evidence type="ECO:0000313" key="2">
    <source>
        <dbReference type="EMBL" id="GMI92963.1"/>
    </source>
</evidence>
<dbReference type="AlphaFoldDB" id="A0A9W7IEQ4"/>
<dbReference type="InterPro" id="IPR001584">
    <property type="entry name" value="Integrase_cat-core"/>
</dbReference>
<name>A0A9W7IEQ4_HIBTR</name>
<dbReference type="PANTHER" id="PTHR35046:SF9">
    <property type="entry name" value="RNA-DIRECTED DNA POLYMERASE"/>
    <property type="match status" value="1"/>
</dbReference>
<organism evidence="2 3">
    <name type="scientific">Hibiscus trionum</name>
    <name type="common">Flower of an hour</name>
    <dbReference type="NCBI Taxonomy" id="183268"/>
    <lineage>
        <taxon>Eukaryota</taxon>
        <taxon>Viridiplantae</taxon>
        <taxon>Streptophyta</taxon>
        <taxon>Embryophyta</taxon>
        <taxon>Tracheophyta</taxon>
        <taxon>Spermatophyta</taxon>
        <taxon>Magnoliopsida</taxon>
        <taxon>eudicotyledons</taxon>
        <taxon>Gunneridae</taxon>
        <taxon>Pentapetalae</taxon>
        <taxon>rosids</taxon>
        <taxon>malvids</taxon>
        <taxon>Malvales</taxon>
        <taxon>Malvaceae</taxon>
        <taxon>Malvoideae</taxon>
        <taxon>Hibiscus</taxon>
    </lineage>
</organism>
<dbReference type="PANTHER" id="PTHR35046">
    <property type="entry name" value="ZINC KNUCKLE (CCHC-TYPE) FAMILY PROTEIN"/>
    <property type="match status" value="1"/>
</dbReference>
<evidence type="ECO:0000313" key="3">
    <source>
        <dbReference type="Proteomes" id="UP001165190"/>
    </source>
</evidence>
<accession>A0A9W7IEQ4</accession>
<dbReference type="EMBL" id="BSYR01000025">
    <property type="protein sequence ID" value="GMI92963.1"/>
    <property type="molecule type" value="Genomic_DNA"/>
</dbReference>
<dbReference type="PROSITE" id="PS50994">
    <property type="entry name" value="INTEGRASE"/>
    <property type="match status" value="1"/>
</dbReference>
<proteinExistence type="predicted"/>
<gene>
    <name evidence="2" type="ORF">HRI_002965600</name>
</gene>
<dbReference type="SUPFAM" id="SSF53098">
    <property type="entry name" value="Ribonuclease H-like"/>
    <property type="match status" value="1"/>
</dbReference>
<dbReference type="GO" id="GO:0003676">
    <property type="term" value="F:nucleic acid binding"/>
    <property type="evidence" value="ECO:0007669"/>
    <property type="project" value="InterPro"/>
</dbReference>
<dbReference type="OrthoDB" id="998229at2759"/>
<dbReference type="InterPro" id="IPR036397">
    <property type="entry name" value="RNaseH_sf"/>
</dbReference>
<dbReference type="GO" id="GO:0015074">
    <property type="term" value="P:DNA integration"/>
    <property type="evidence" value="ECO:0007669"/>
    <property type="project" value="InterPro"/>
</dbReference>
<dbReference type="InterPro" id="IPR012337">
    <property type="entry name" value="RNaseH-like_sf"/>
</dbReference>